<evidence type="ECO:0000313" key="3">
    <source>
        <dbReference type="Proteomes" id="UP000054549"/>
    </source>
</evidence>
<keyword evidence="1" id="KW-1133">Transmembrane helix</keyword>
<proteinExistence type="predicted"/>
<name>A0A0C2VY90_AMAMK</name>
<reference evidence="2 3" key="1">
    <citation type="submission" date="2014-04" db="EMBL/GenBank/DDBJ databases">
        <title>Evolutionary Origins and Diversification of the Mycorrhizal Mutualists.</title>
        <authorList>
            <consortium name="DOE Joint Genome Institute"/>
            <consortium name="Mycorrhizal Genomics Consortium"/>
            <person name="Kohler A."/>
            <person name="Kuo A."/>
            <person name="Nagy L.G."/>
            <person name="Floudas D."/>
            <person name="Copeland A."/>
            <person name="Barry K.W."/>
            <person name="Cichocki N."/>
            <person name="Veneault-Fourrey C."/>
            <person name="LaButti K."/>
            <person name="Lindquist E.A."/>
            <person name="Lipzen A."/>
            <person name="Lundell T."/>
            <person name="Morin E."/>
            <person name="Murat C."/>
            <person name="Riley R."/>
            <person name="Ohm R."/>
            <person name="Sun H."/>
            <person name="Tunlid A."/>
            <person name="Henrissat B."/>
            <person name="Grigoriev I.V."/>
            <person name="Hibbett D.S."/>
            <person name="Martin F."/>
        </authorList>
    </citation>
    <scope>NUCLEOTIDE SEQUENCE [LARGE SCALE GENOMIC DNA]</scope>
    <source>
        <strain evidence="2 3">Koide BX008</strain>
    </source>
</reference>
<evidence type="ECO:0000256" key="1">
    <source>
        <dbReference type="SAM" id="Phobius"/>
    </source>
</evidence>
<feature type="non-terminal residue" evidence="2">
    <location>
        <position position="1"/>
    </location>
</feature>
<keyword evidence="1" id="KW-0472">Membrane</keyword>
<gene>
    <name evidence="2" type="ORF">M378DRAFT_19520</name>
</gene>
<sequence length="343" mass="38700">PKEKWGSIAETKKDKQEIRALHPHTGVHQDYQLHEGALDHKGQTITTLGGEAFILPPYSRSRRTKQRGPLLELLSHTHSVYKPSPYDSVPPGLRARDLFRDRIKRLHIPPKGDDIDAWIIEVSRVLDPVIQSPGFLVLASPPPDVRKGTGAYSVQVLPVTEEPPHSTHPHTSNHHELTMIGLVDACERITLTRGHQFLLARNLAALLTITSPSLGRNRHYARTFDRLLKGWFMEDPSNTITLGWYPKEYNPEALEHLPNWTRAARVSTGSPPASPSAATHLRIAKATMNKYIRIRNVLQLPRVRPLFSFVYLYFPLLLHPGLLLSLLGLTALRHSLFLLSPFL</sequence>
<dbReference type="OrthoDB" id="10635584at2759"/>
<protein>
    <submittedName>
        <fullName evidence="2">Uncharacterized protein</fullName>
    </submittedName>
</protein>
<dbReference type="EMBL" id="KN819246">
    <property type="protein sequence ID" value="KIL53817.1"/>
    <property type="molecule type" value="Genomic_DNA"/>
</dbReference>
<keyword evidence="1" id="KW-0812">Transmembrane</keyword>
<dbReference type="InParanoid" id="A0A0C2VY90"/>
<dbReference type="AlphaFoldDB" id="A0A0C2VY90"/>
<keyword evidence="3" id="KW-1185">Reference proteome</keyword>
<organism evidence="2 3">
    <name type="scientific">Amanita muscaria (strain Koide BX008)</name>
    <dbReference type="NCBI Taxonomy" id="946122"/>
    <lineage>
        <taxon>Eukaryota</taxon>
        <taxon>Fungi</taxon>
        <taxon>Dikarya</taxon>
        <taxon>Basidiomycota</taxon>
        <taxon>Agaricomycotina</taxon>
        <taxon>Agaricomycetes</taxon>
        <taxon>Agaricomycetidae</taxon>
        <taxon>Agaricales</taxon>
        <taxon>Pluteineae</taxon>
        <taxon>Amanitaceae</taxon>
        <taxon>Amanita</taxon>
    </lineage>
</organism>
<evidence type="ECO:0000313" key="2">
    <source>
        <dbReference type="EMBL" id="KIL53817.1"/>
    </source>
</evidence>
<feature type="transmembrane region" description="Helical" evidence="1">
    <location>
        <begin position="310"/>
        <end position="332"/>
    </location>
</feature>
<dbReference type="Proteomes" id="UP000054549">
    <property type="component" value="Unassembled WGS sequence"/>
</dbReference>
<dbReference type="HOGENOM" id="CLU_810273_0_0_1"/>
<accession>A0A0C2VY90</accession>